<feature type="compositionally biased region" description="Polar residues" evidence="3">
    <location>
        <begin position="94"/>
        <end position="104"/>
    </location>
</feature>
<feature type="transmembrane region" description="Helical" evidence="4">
    <location>
        <begin position="309"/>
        <end position="329"/>
    </location>
</feature>
<dbReference type="Pfam" id="PF07690">
    <property type="entry name" value="MFS_1"/>
    <property type="match status" value="1"/>
</dbReference>
<dbReference type="PANTHER" id="PTHR11360:SF315">
    <property type="entry name" value="TRANSPORTER MCH2-RELATED"/>
    <property type="match status" value="1"/>
</dbReference>
<feature type="transmembrane region" description="Helical" evidence="4">
    <location>
        <begin position="427"/>
        <end position="446"/>
    </location>
</feature>
<comment type="caution">
    <text evidence="5">The sequence shown here is derived from an EMBL/GenBank/DDBJ whole genome shotgun (WGS) entry which is preliminary data.</text>
</comment>
<comment type="similarity">
    <text evidence="2">Belongs to the major facilitator superfamily. Monocarboxylate porter (TC 2.A.1.13) family.</text>
</comment>
<dbReference type="InterPro" id="IPR036259">
    <property type="entry name" value="MFS_trans_sf"/>
</dbReference>
<keyword evidence="4" id="KW-1133">Transmembrane helix</keyword>
<dbReference type="GO" id="GO:0016020">
    <property type="term" value="C:membrane"/>
    <property type="evidence" value="ECO:0007669"/>
    <property type="project" value="UniProtKB-SubCell"/>
</dbReference>
<feature type="transmembrane region" description="Helical" evidence="4">
    <location>
        <begin position="277"/>
        <end position="297"/>
    </location>
</feature>
<feature type="transmembrane region" description="Helical" evidence="4">
    <location>
        <begin position="190"/>
        <end position="215"/>
    </location>
</feature>
<feature type="region of interest" description="Disordered" evidence="3">
    <location>
        <begin position="83"/>
        <end position="104"/>
    </location>
</feature>
<dbReference type="GO" id="GO:0022857">
    <property type="term" value="F:transmembrane transporter activity"/>
    <property type="evidence" value="ECO:0007669"/>
    <property type="project" value="InterPro"/>
</dbReference>
<dbReference type="SUPFAM" id="SSF103473">
    <property type="entry name" value="MFS general substrate transporter"/>
    <property type="match status" value="1"/>
</dbReference>
<dbReference type="InterPro" id="IPR050327">
    <property type="entry name" value="Proton-linked_MCT"/>
</dbReference>
<dbReference type="VEuPathDB" id="FungiDB:GWK60_I04587"/>
<comment type="subcellular location">
    <subcellularLocation>
        <location evidence="1">Membrane</location>
        <topology evidence="1">Multi-pass membrane protein</topology>
    </subcellularLocation>
</comment>
<evidence type="ECO:0000256" key="2">
    <source>
        <dbReference type="ARBA" id="ARBA00006727"/>
    </source>
</evidence>
<feature type="transmembrane region" description="Helical" evidence="4">
    <location>
        <begin position="250"/>
        <end position="271"/>
    </location>
</feature>
<dbReference type="Gene3D" id="1.20.1250.20">
    <property type="entry name" value="MFS general substrate transporter like domains"/>
    <property type="match status" value="2"/>
</dbReference>
<evidence type="ECO:0000313" key="6">
    <source>
        <dbReference type="Proteomes" id="UP000054886"/>
    </source>
</evidence>
<name>A0A0W0CZV2_CANGB</name>
<keyword evidence="4" id="KW-0472">Membrane</keyword>
<protein>
    <submittedName>
        <fullName evidence="5">Putative transporter ESBP6</fullName>
    </submittedName>
</protein>
<dbReference type="EMBL" id="LLZZ01000114">
    <property type="protein sequence ID" value="KTB05092.1"/>
    <property type="molecule type" value="Genomic_DNA"/>
</dbReference>
<feature type="transmembrane region" description="Helical" evidence="4">
    <location>
        <begin position="363"/>
        <end position="385"/>
    </location>
</feature>
<keyword evidence="4" id="KW-0812">Transmembrane</keyword>
<feature type="transmembrane region" description="Helical" evidence="4">
    <location>
        <begin position="452"/>
        <end position="476"/>
    </location>
</feature>
<feature type="transmembrane region" description="Helical" evidence="4">
    <location>
        <begin position="221"/>
        <end position="238"/>
    </location>
</feature>
<dbReference type="Proteomes" id="UP000054886">
    <property type="component" value="Unassembled WGS sequence"/>
</dbReference>
<reference evidence="5 6" key="1">
    <citation type="submission" date="2015-10" db="EMBL/GenBank/DDBJ databases">
        <title>Draft genomes sequences of Candida glabrata isolates 1A, 1B, 2A, 2B, 3A and 3B.</title>
        <authorList>
            <person name="Haavelsrud O.E."/>
            <person name="Gaustad P."/>
        </authorList>
    </citation>
    <scope>NUCLEOTIDE SEQUENCE [LARGE SCALE GENOMIC DNA]</scope>
    <source>
        <strain evidence="5">910700640</strain>
    </source>
</reference>
<dbReference type="VEuPathDB" id="FungiDB:B1J91_I09086g"/>
<evidence type="ECO:0000256" key="1">
    <source>
        <dbReference type="ARBA" id="ARBA00004141"/>
    </source>
</evidence>
<dbReference type="PANTHER" id="PTHR11360">
    <property type="entry name" value="MONOCARBOXYLATE TRANSPORTER"/>
    <property type="match status" value="1"/>
</dbReference>
<evidence type="ECO:0000256" key="4">
    <source>
        <dbReference type="SAM" id="Phobius"/>
    </source>
</evidence>
<accession>A0A0W0CZV2</accession>
<dbReference type="VEuPathDB" id="FungiDB:CAGL0I09086g"/>
<proteinExistence type="inferred from homology"/>
<organism evidence="5 6">
    <name type="scientific">Candida glabrata</name>
    <name type="common">Yeast</name>
    <name type="synonym">Torulopsis glabrata</name>
    <dbReference type="NCBI Taxonomy" id="5478"/>
    <lineage>
        <taxon>Eukaryota</taxon>
        <taxon>Fungi</taxon>
        <taxon>Dikarya</taxon>
        <taxon>Ascomycota</taxon>
        <taxon>Saccharomycotina</taxon>
        <taxon>Saccharomycetes</taxon>
        <taxon>Saccharomycetales</taxon>
        <taxon>Saccharomycetaceae</taxon>
        <taxon>Nakaseomyces</taxon>
    </lineage>
</organism>
<dbReference type="CDD" id="cd17352">
    <property type="entry name" value="MFS_MCT_SLC16"/>
    <property type="match status" value="1"/>
</dbReference>
<sequence>MGPEVEKDTQLRKAVTDGLWRVLTGDKSVGVGVKKSSTTPDLEDPREDVNQLDDEQLLDDQRNRILESRFDVADAFNMQETMEDVDEQQHKSEQVSQLASDTSSNVESIMSMAQTTEGEQLERVPTIKKVFTNKSTGQIDLPPDGGYGWICCFCVFLVMFSTWGCNSGFGVFLGFYLNNDTYPHATKYDYALIAGFTVALGQGMSPFVMVIMRIIGMKPTMLFGDALLLAGFILASFTKKIWQLYLTQGVLIGFGISFIFVPSTVVLPGWFLKRRAVALGISLLGTGAGGVTYGLAANKMIQNTGNTRWALRILGISCSTTVVVATMLIRERKSIKPIGLKNFKAIRKEFHTMFSVKILKRPIVLLIAVWFAFALFGYNLMIFTLSPYSIAKGLSAHDASTLTAVLNGSQAIGRPLMGLAGDRFGRTNVTISLTTLLAIYLFAFWIPSHTFVQLLFFSIMTGSCVGVANVMSTVLIADMAGPVDFLPAWACVNYLGAPLLLLPEVIAQALTQPEHKSNPYLHTQIFAGCCFSFALLLACCVRSSAVWLKYNQKLIEVETKLKEYANDRQSSDEKSNTSINLSYSNEEKRLIELRDRYKELLKRTPRAYVKRIVHKMIV</sequence>
<gene>
    <name evidence="5" type="ORF">AO440_002725</name>
</gene>
<feature type="transmembrane region" description="Helical" evidence="4">
    <location>
        <begin position="147"/>
        <end position="178"/>
    </location>
</feature>
<evidence type="ECO:0000256" key="3">
    <source>
        <dbReference type="SAM" id="MobiDB-lite"/>
    </source>
</evidence>
<dbReference type="VEuPathDB" id="FungiDB:GVI51_I08943"/>
<evidence type="ECO:0000313" key="5">
    <source>
        <dbReference type="EMBL" id="KTB05092.1"/>
    </source>
</evidence>
<dbReference type="AlphaFoldDB" id="A0A0W0CZV2"/>
<feature type="transmembrane region" description="Helical" evidence="4">
    <location>
        <begin position="521"/>
        <end position="541"/>
    </location>
</feature>
<feature type="transmembrane region" description="Helical" evidence="4">
    <location>
        <begin position="483"/>
        <end position="501"/>
    </location>
</feature>
<dbReference type="InterPro" id="IPR011701">
    <property type="entry name" value="MFS"/>
</dbReference>